<dbReference type="PANTHER" id="PTHR12849">
    <property type="entry name" value="RNA LARIAT DEBRANCHING ENZYME"/>
    <property type="match status" value="1"/>
</dbReference>
<evidence type="ECO:0000259" key="3">
    <source>
        <dbReference type="Pfam" id="PF00149"/>
    </source>
</evidence>
<feature type="compositionally biased region" description="Basic and acidic residues" evidence="1">
    <location>
        <begin position="1"/>
        <end position="22"/>
    </location>
</feature>
<comment type="caution">
    <text evidence="4">The sequence shown here is derived from an EMBL/GenBank/DDBJ whole genome shotgun (WGS) entry which is preliminary data.</text>
</comment>
<dbReference type="SUPFAM" id="SSF56300">
    <property type="entry name" value="Metallo-dependent phosphatases"/>
    <property type="match status" value="1"/>
</dbReference>
<feature type="transmembrane region" description="Helical" evidence="2">
    <location>
        <begin position="33"/>
        <end position="51"/>
    </location>
</feature>
<dbReference type="InterPro" id="IPR004843">
    <property type="entry name" value="Calcineurin-like_PHP"/>
</dbReference>
<dbReference type="InterPro" id="IPR029052">
    <property type="entry name" value="Metallo-depent_PP-like"/>
</dbReference>
<feature type="domain" description="Calcineurin-like phosphoesterase" evidence="3">
    <location>
        <begin position="244"/>
        <end position="336"/>
    </location>
</feature>
<dbReference type="GO" id="GO:0008419">
    <property type="term" value="F:RNA lariat debranching enzyme activity"/>
    <property type="evidence" value="ECO:0007669"/>
    <property type="project" value="TreeGrafter"/>
</dbReference>
<dbReference type="PANTHER" id="PTHR12849:SF0">
    <property type="entry name" value="LARIAT DEBRANCHING ENZYME"/>
    <property type="match status" value="1"/>
</dbReference>
<gene>
    <name evidence="4" type="ORF">HINF_LOCUS15112</name>
    <name evidence="5" type="ORF">HINF_LOCUS2025</name>
</gene>
<proteinExistence type="predicted"/>
<evidence type="ECO:0000313" key="4">
    <source>
        <dbReference type="EMBL" id="CAI9927467.1"/>
    </source>
</evidence>
<reference evidence="4" key="1">
    <citation type="submission" date="2023-06" db="EMBL/GenBank/DDBJ databases">
        <authorList>
            <person name="Kurt Z."/>
        </authorList>
    </citation>
    <scope>NUCLEOTIDE SEQUENCE</scope>
</reference>
<evidence type="ECO:0000313" key="6">
    <source>
        <dbReference type="Proteomes" id="UP001642409"/>
    </source>
</evidence>
<dbReference type="Proteomes" id="UP001642409">
    <property type="component" value="Unassembled WGS sequence"/>
</dbReference>
<sequence length="553" mass="62697">MRNRDTRAERESGLRPIDDRPHSGARASGRKSALFQLQIFIVPIHLFITYLRRFHFLSAFTLNHAYNIESFVTSQVSWNTSHESKCVYAPRIQHQTAKLVQLNFNSIFSFTSRIYNSCSVKPYKVHNHSVQSLKVSLQICTLPSLDQLITWLPSIPNWISSMPISSSVCAYHYPQVFLWPTLCTIIFLFATDLVMSSHFPYLLISITICISKEYCKEYIIYLLSLRDQALLIKQFHSLSSHQKMKILLFGCIHGRFDLVCSAIDFYKPDLAVLLGDLQTITQESDMDLCNIKSKKHREMGHFQDLISGKLQLSCPTICIGGNHENVKHLAVFRRGGFLCRNLFYLGAGMYQIVINNRFIDVAAISGISHSPAMESAPLDSAAFLANNFTRSDLYYLTRATLSDLSLIPQITRPALVLSHDWPLGVSNLISEQSLVKDDVNFNDPLIGGPVSSYLLNRIQTNNCVYACAHMHFYVNQQIELQNTVQFIALSKLGLENSFEVIEFEDSFCENCNGVWSGNSYFGDFGSGKYLETGLVKNEGNWELVNGDVRVQLE</sequence>
<dbReference type="GO" id="GO:0000398">
    <property type="term" value="P:mRNA splicing, via spliceosome"/>
    <property type="evidence" value="ECO:0007669"/>
    <property type="project" value="TreeGrafter"/>
</dbReference>
<keyword evidence="2" id="KW-1133">Transmembrane helix</keyword>
<evidence type="ECO:0000313" key="5">
    <source>
        <dbReference type="EMBL" id="CAL5972678.1"/>
    </source>
</evidence>
<keyword evidence="6" id="KW-1185">Reference proteome</keyword>
<keyword evidence="2" id="KW-0812">Transmembrane</keyword>
<evidence type="ECO:0000256" key="1">
    <source>
        <dbReference type="SAM" id="MobiDB-lite"/>
    </source>
</evidence>
<protein>
    <submittedName>
        <fullName evidence="4">Calcineurin-like phosphoesterase</fullName>
    </submittedName>
    <submittedName>
        <fullName evidence="5">Calcineurin-like_phosphoesterase</fullName>
    </submittedName>
</protein>
<accession>A0AA86NYS0</accession>
<evidence type="ECO:0000256" key="2">
    <source>
        <dbReference type="SAM" id="Phobius"/>
    </source>
</evidence>
<keyword evidence="2" id="KW-0472">Membrane</keyword>
<organism evidence="4">
    <name type="scientific">Hexamita inflata</name>
    <dbReference type="NCBI Taxonomy" id="28002"/>
    <lineage>
        <taxon>Eukaryota</taxon>
        <taxon>Metamonada</taxon>
        <taxon>Diplomonadida</taxon>
        <taxon>Hexamitidae</taxon>
        <taxon>Hexamitinae</taxon>
        <taxon>Hexamita</taxon>
    </lineage>
</organism>
<feature type="region of interest" description="Disordered" evidence="1">
    <location>
        <begin position="1"/>
        <end position="25"/>
    </location>
</feature>
<dbReference type="GO" id="GO:0005634">
    <property type="term" value="C:nucleus"/>
    <property type="evidence" value="ECO:0007669"/>
    <property type="project" value="TreeGrafter"/>
</dbReference>
<dbReference type="Pfam" id="PF00149">
    <property type="entry name" value="Metallophos"/>
    <property type="match status" value="1"/>
</dbReference>
<reference evidence="5 6" key="2">
    <citation type="submission" date="2024-07" db="EMBL/GenBank/DDBJ databases">
        <authorList>
            <person name="Akdeniz Z."/>
        </authorList>
    </citation>
    <scope>NUCLEOTIDE SEQUENCE [LARGE SCALE GENOMIC DNA]</scope>
</reference>
<dbReference type="EMBL" id="CAXDID020000003">
    <property type="protein sequence ID" value="CAL5972678.1"/>
    <property type="molecule type" value="Genomic_DNA"/>
</dbReference>
<name>A0AA86NYS0_9EUKA</name>
<dbReference type="EMBL" id="CATOUU010000380">
    <property type="protein sequence ID" value="CAI9927467.1"/>
    <property type="molecule type" value="Genomic_DNA"/>
</dbReference>
<dbReference type="AlphaFoldDB" id="A0AA86NYS0"/>